<proteinExistence type="inferred from homology"/>
<dbReference type="Pfam" id="PF13507">
    <property type="entry name" value="GATase_5"/>
    <property type="match status" value="1"/>
</dbReference>
<feature type="domain" description="PurM-like C-terminal" evidence="13">
    <location>
        <begin position="442"/>
        <end position="597"/>
    </location>
</feature>
<dbReference type="KEGG" id="kso:CKSOR_00293"/>
<keyword evidence="3 12" id="KW-0963">Cytoplasm</keyword>
<dbReference type="InterPro" id="IPR029062">
    <property type="entry name" value="Class_I_gatase-like"/>
</dbReference>
<dbReference type="InterPro" id="IPR055181">
    <property type="entry name" value="FGAR-AT_PurM_N-like"/>
</dbReference>
<dbReference type="UniPathway" id="UPA00074">
    <property type="reaction ID" value="UER00128"/>
</dbReference>
<dbReference type="InterPro" id="IPR036604">
    <property type="entry name" value="PurS-like_sf"/>
</dbReference>
<evidence type="ECO:0000259" key="13">
    <source>
        <dbReference type="Pfam" id="PF02769"/>
    </source>
</evidence>
<dbReference type="EC" id="6.3.5.3" evidence="12"/>
<feature type="binding site" evidence="12">
    <location>
        <position position="907"/>
    </location>
    <ligand>
        <name>Mg(2+)</name>
        <dbReference type="ChEBI" id="CHEBI:18420"/>
    </ligand>
</feature>
<feature type="active site" description="Nucleophile" evidence="12">
    <location>
        <position position="1167"/>
    </location>
</feature>
<feature type="binding site" evidence="12">
    <location>
        <position position="745"/>
    </location>
    <ligand>
        <name>Mg(2+)</name>
        <dbReference type="ChEBI" id="CHEBI:18420"/>
    </ligand>
</feature>
<accession>A0A3S7J9S7</accession>
<dbReference type="SUPFAM" id="SSF55326">
    <property type="entry name" value="PurM N-terminal domain-like"/>
    <property type="match status" value="2"/>
</dbReference>
<dbReference type="PANTHER" id="PTHR10099">
    <property type="entry name" value="PHOSPHORIBOSYLFORMYLGLYCINAMIDINE SYNTHASE"/>
    <property type="match status" value="1"/>
</dbReference>
<dbReference type="EMBL" id="CP025628">
    <property type="protein sequence ID" value="AWD32414.1"/>
    <property type="molecule type" value="Genomic_DNA"/>
</dbReference>
<dbReference type="Pfam" id="PF22689">
    <property type="entry name" value="FGAR-AT_PurM_N-like"/>
    <property type="match status" value="1"/>
</dbReference>
<feature type="binding site" evidence="12">
    <location>
        <position position="749"/>
    </location>
    <ligand>
        <name>Mg(2+)</name>
        <dbReference type="ChEBI" id="CHEBI:18420"/>
    </ligand>
</feature>
<dbReference type="FunFam" id="3.40.50.880:FF:000008">
    <property type="entry name" value="Phosphoribosylformylglycinamidine synthase"/>
    <property type="match status" value="1"/>
</dbReference>
<comment type="catalytic activity">
    <reaction evidence="11 12">
        <text>N(2)-formyl-N(1)-(5-phospho-beta-D-ribosyl)glycinamide + L-glutamine + ATP + H2O = 2-formamido-N(1)-(5-O-phospho-beta-D-ribosyl)acetamidine + L-glutamate + ADP + phosphate + H(+)</text>
        <dbReference type="Rhea" id="RHEA:17129"/>
        <dbReference type="ChEBI" id="CHEBI:15377"/>
        <dbReference type="ChEBI" id="CHEBI:15378"/>
        <dbReference type="ChEBI" id="CHEBI:29985"/>
        <dbReference type="ChEBI" id="CHEBI:30616"/>
        <dbReference type="ChEBI" id="CHEBI:43474"/>
        <dbReference type="ChEBI" id="CHEBI:58359"/>
        <dbReference type="ChEBI" id="CHEBI:147286"/>
        <dbReference type="ChEBI" id="CHEBI:147287"/>
        <dbReference type="ChEBI" id="CHEBI:456216"/>
        <dbReference type="EC" id="6.3.5.3"/>
    </reaction>
</comment>
<dbReference type="InterPro" id="IPR010918">
    <property type="entry name" value="PurM-like_C_dom"/>
</dbReference>
<dbReference type="SMART" id="SM01211">
    <property type="entry name" value="GATase_5"/>
    <property type="match status" value="1"/>
</dbReference>
<dbReference type="GO" id="GO:0005524">
    <property type="term" value="F:ATP binding"/>
    <property type="evidence" value="ECO:0007669"/>
    <property type="project" value="UniProtKB-UniRule"/>
</dbReference>
<dbReference type="NCBIfam" id="TIGR01735">
    <property type="entry name" value="FGAM_synt"/>
    <property type="match status" value="1"/>
</dbReference>
<evidence type="ECO:0000313" key="18">
    <source>
        <dbReference type="Proteomes" id="UP000266796"/>
    </source>
</evidence>
<feature type="domain" description="Phosphoribosylformylglycinamidine synthase N-terminal" evidence="15">
    <location>
        <begin position="38"/>
        <end position="156"/>
    </location>
</feature>
<dbReference type="FunFam" id="3.30.1330.10:FF:000005">
    <property type="entry name" value="Phosphoribosylformylglycinamidine synthase"/>
    <property type="match status" value="1"/>
</dbReference>
<dbReference type="CDD" id="cd01740">
    <property type="entry name" value="GATase1_FGAR_AT"/>
    <property type="match status" value="1"/>
</dbReference>
<evidence type="ECO:0000256" key="6">
    <source>
        <dbReference type="ARBA" id="ARBA00022741"/>
    </source>
</evidence>
<dbReference type="InterPro" id="IPR041609">
    <property type="entry name" value="PurL_linker"/>
</dbReference>
<dbReference type="Pfam" id="PF02769">
    <property type="entry name" value="AIRS_C"/>
    <property type="match status" value="2"/>
</dbReference>
<dbReference type="Proteomes" id="UP000266796">
    <property type="component" value="Chromosome"/>
</dbReference>
<evidence type="ECO:0000256" key="3">
    <source>
        <dbReference type="ARBA" id="ARBA00022490"/>
    </source>
</evidence>
<keyword evidence="18" id="KW-1185">Reference proteome</keyword>
<feature type="active site" evidence="12">
    <location>
        <position position="1288"/>
    </location>
</feature>
<reference evidence="17 18" key="1">
    <citation type="journal article" date="2018" name="Parasitology">
        <title>The reduced genome of Candidatus Kinetoplastibacterium sorsogonicusi, the endosymbiont of Kentomonas sorsogonicus (Trypanosomatidae): loss of the haem-synthesis pathway.</title>
        <authorList>
            <person name="Silva F.M."/>
            <person name="Kostygov A.Y."/>
            <person name="Spodareva V.V."/>
            <person name="Butenko A."/>
            <person name="Tossou R."/>
            <person name="Lukes J."/>
            <person name="Yurchenko V."/>
            <person name="Alves J.M.P."/>
        </authorList>
    </citation>
    <scope>NUCLEOTIDE SEQUENCE [LARGE SCALE GENOMIC DNA]</scope>
    <source>
        <strain evidence="17 18">MF-08</strain>
    </source>
</reference>
<evidence type="ECO:0000256" key="5">
    <source>
        <dbReference type="ARBA" id="ARBA00022723"/>
    </source>
</evidence>
<comment type="function">
    <text evidence="12">Phosphoribosylformylglycinamidine synthase involved in the purines biosynthetic pathway. Catalyzes the ATP-dependent conversion of formylglycinamide ribonucleotide (FGAR) and glutamine to yield formylglycinamidine ribonucleotide (FGAM) and glutamate.</text>
</comment>
<dbReference type="Pfam" id="PF18076">
    <property type="entry name" value="FGAR-AT_N"/>
    <property type="match status" value="1"/>
</dbReference>
<organism evidence="17 18">
    <name type="scientific">Candidatus Kinetoplastidibacterium kentomonadis</name>
    <dbReference type="NCBI Taxonomy" id="1576550"/>
    <lineage>
        <taxon>Bacteria</taxon>
        <taxon>Pseudomonadati</taxon>
        <taxon>Pseudomonadota</taxon>
        <taxon>Betaproteobacteria</taxon>
        <taxon>Candidatus Kinetoplastidibacterium</taxon>
    </lineage>
</organism>
<evidence type="ECO:0000256" key="11">
    <source>
        <dbReference type="ARBA" id="ARBA00052585"/>
    </source>
</evidence>
<dbReference type="InterPro" id="IPR040707">
    <property type="entry name" value="FGAR-AT_N"/>
</dbReference>
<evidence type="ECO:0000256" key="9">
    <source>
        <dbReference type="ARBA" id="ARBA00022842"/>
    </source>
</evidence>
<feature type="domain" description="FGAR-AT PurM N-terminal-like" evidence="16">
    <location>
        <begin position="675"/>
        <end position="828"/>
    </location>
</feature>
<dbReference type="GO" id="GO:0004642">
    <property type="term" value="F:phosphoribosylformylglycinamidine synthase activity"/>
    <property type="evidence" value="ECO:0007669"/>
    <property type="project" value="UniProtKB-UniRule"/>
</dbReference>
<comment type="subunit">
    <text evidence="12">Monomer.</text>
</comment>
<gene>
    <name evidence="12 17" type="primary">purL</name>
    <name evidence="17" type="ORF">CKSOR_00293</name>
</gene>
<feature type="binding site" evidence="12">
    <location>
        <position position="909"/>
    </location>
    <ligand>
        <name>ATP</name>
        <dbReference type="ChEBI" id="CHEBI:30616"/>
    </ligand>
</feature>
<dbReference type="PANTHER" id="PTHR10099:SF1">
    <property type="entry name" value="PHOSPHORIBOSYLFORMYLGLYCINAMIDINE SYNTHASE"/>
    <property type="match status" value="1"/>
</dbReference>
<evidence type="ECO:0000256" key="1">
    <source>
        <dbReference type="ARBA" id="ARBA00004920"/>
    </source>
</evidence>
<dbReference type="SUPFAM" id="SSF56042">
    <property type="entry name" value="PurM C-terminal domain-like"/>
    <property type="match status" value="2"/>
</dbReference>
<dbReference type="Gene3D" id="1.10.8.750">
    <property type="entry name" value="Phosphoribosylformylglycinamidine synthase, linker domain"/>
    <property type="match status" value="1"/>
</dbReference>
<keyword evidence="4 12" id="KW-0436">Ligase</keyword>
<dbReference type="SUPFAM" id="SSF109736">
    <property type="entry name" value="FGAM synthase PurL, linker domain"/>
    <property type="match status" value="1"/>
</dbReference>
<dbReference type="SUPFAM" id="SSF82697">
    <property type="entry name" value="PurS-like"/>
    <property type="match status" value="1"/>
</dbReference>
<feature type="binding site" evidence="12">
    <location>
        <position position="706"/>
    </location>
    <ligand>
        <name>Mg(2+)</name>
        <dbReference type="ChEBI" id="CHEBI:18420"/>
    </ligand>
</feature>
<dbReference type="Gene3D" id="3.30.1330.10">
    <property type="entry name" value="PurM-like, N-terminal domain"/>
    <property type="match status" value="2"/>
</dbReference>
<dbReference type="Pfam" id="PF18072">
    <property type="entry name" value="FGAR-AT_linker"/>
    <property type="match status" value="1"/>
</dbReference>
<evidence type="ECO:0000256" key="2">
    <source>
        <dbReference type="ARBA" id="ARBA00008608"/>
    </source>
</evidence>
<comment type="similarity">
    <text evidence="2 12">In the N-terminal section; belongs to the FGAMS family.</text>
</comment>
<feature type="active site" evidence="12">
    <location>
        <position position="1290"/>
    </location>
</feature>
<comment type="subcellular location">
    <subcellularLocation>
        <location evidence="12">Cytoplasm</location>
    </subcellularLocation>
</comment>
<evidence type="ECO:0000256" key="10">
    <source>
        <dbReference type="ARBA" id="ARBA00022962"/>
    </source>
</evidence>
<dbReference type="InterPro" id="IPR036676">
    <property type="entry name" value="PurM-like_C_sf"/>
</dbReference>
<evidence type="ECO:0000259" key="14">
    <source>
        <dbReference type="Pfam" id="PF18072"/>
    </source>
</evidence>
<dbReference type="InterPro" id="IPR036921">
    <property type="entry name" value="PurM-like_N_sf"/>
</dbReference>
<sequence>MFIKKISGSVALSSFRIEMLIRKLKENGINIQNIYTRYEYFVHLHKELNNTEKRTLNGILSLNDNIPFNNQFDLEFLVIPRPSVVSPWSSKATNILHNCGLNVVKRIERGISYYFLMQNQQNISFNDLLNLSVDKYLYDKMSERLVDNNFDLKSIFLEYKPNPIKILDIIKNGIIELENANKELGLSLSKIEIDYLFNTFIKLNRNPTDAEIMMFAQANSEHCRHKIFNSNWIIDGIKQQYSLFELIKNTHNSQPKNTIVAYSDNAAIIKGRNITRFYPSFDLINNNKYQHDVTTMHSIIKVETHNHPTAIAPFYGASTGVGGEIRDEGATGRGSKPKVGLSGFTVSNLCIEDFFHDWEKNSIHPPSNISNALEIIIEGSIGCSSFSNEFGRPNILGYFRVFEQTIQGVHWGYHKPIMIAGGLGEIDAELSHKNLINSDSSVLIQLGGPGFKIGIGGGAASSSNIGDNLEYLDFNSVQRDNPEMQRRAQEVINRCYQNKDLNPIISIHDVGAGGLSNAFPELVNDSKKGAIFDLSKIPIEDYSLSPSDIWCNESQERYVLAVSLDKLDYFKAIANREKCPYAIVGFVTDERKLQLVDKINYPIEKIDIEYFKNKIESNTKKYIDLSMNAIIGDFPKITRNVYKKYIINDEIDLSKIKDNLKIILNKILSHPTVASKSFLITIGDRSVTGLVVRDQMIGPWQIPVSDCAVVLSGYDEFYGNALSIGERTQLSIINPSASVRIAITEAITNILSADINDINDIKLSANWMASCGSPGQDAALYEAVESASIFCQKIGLSIPVGKDSLSMKTSWNDKIVISPVSLIVSAFSIVNDVRKTLTPQLNNNFDTILLLIDLGKNKNRLGGSILSQIYEDFGNEMPDLDNPNDLLMCFHAIKTLKDENLILSYHDRSDGGLLVTLIEMSLCSRIGLTINLDNFIKDATNIDEKFIIKSLFNEEAGIVIQVSKYKLNLVQNILKKFNLFNCSYQVAELNKNKNIEILSKDKIILSEEIKNLGLAWSENSYQISKLRDNPSCAKEEFLLWNNTDDPGLNYIIPFDYKKNIAMPYIKSSISKPKVAILREQGCNSHIETAWAFDSCGFDAIDVHMSDLLDKKISLKNMQGLVAVGGFSYGDVLGAGQGWAKTIRYNQILFDQFSEFFTRKDTFSLGICNGCQMMSSLSDLIPGAESWPKFIRNKSEKYESRLINIEICKSPSLFFSGMEGLRIPIVVAHGEGCADFSSFNHLPKYFACAHYVDHFGNNTDKYPYNPNGSYDGLASLTSADGRATIIMPHPERVTRNVMFSWNPSNTFTNRCNDIDYSPWMRMFQNIRAWIK</sequence>
<dbReference type="GO" id="GO:0006189">
    <property type="term" value="P:'de novo' IMP biosynthetic process"/>
    <property type="evidence" value="ECO:0007669"/>
    <property type="project" value="UniProtKB-UniRule"/>
</dbReference>
<evidence type="ECO:0000256" key="12">
    <source>
        <dbReference type="HAMAP-Rule" id="MF_00419"/>
    </source>
</evidence>
<dbReference type="GO" id="GO:0005737">
    <property type="term" value="C:cytoplasm"/>
    <property type="evidence" value="ECO:0007669"/>
    <property type="project" value="UniProtKB-SubCell"/>
</dbReference>
<evidence type="ECO:0000256" key="8">
    <source>
        <dbReference type="ARBA" id="ARBA00022840"/>
    </source>
</evidence>
<keyword evidence="5 12" id="KW-0479">Metal-binding</keyword>
<evidence type="ECO:0000256" key="4">
    <source>
        <dbReference type="ARBA" id="ARBA00022598"/>
    </source>
</evidence>
<dbReference type="GO" id="GO:0046872">
    <property type="term" value="F:metal ion binding"/>
    <property type="evidence" value="ECO:0007669"/>
    <property type="project" value="UniProtKB-KW"/>
</dbReference>
<keyword evidence="9 12" id="KW-0460">Magnesium</keyword>
<feature type="domain" description="PurM-like C-terminal" evidence="13">
    <location>
        <begin position="856"/>
        <end position="996"/>
    </location>
</feature>
<protein>
    <recommendedName>
        <fullName evidence="12">Phosphoribosylformylglycinamidine synthase</fullName>
        <shortName evidence="12">FGAM synthase</shortName>
        <shortName evidence="12">FGAMS</shortName>
        <ecNumber evidence="12">6.3.5.3</ecNumber>
    </recommendedName>
    <alternativeName>
        <fullName evidence="12">Formylglycinamide ribonucleotide amidotransferase</fullName>
        <shortName evidence="12">FGAR amidotransferase</shortName>
        <shortName evidence="12">FGAR-AT</shortName>
    </alternativeName>
</protein>
<comment type="caution">
    <text evidence="12">Lacks conserved residue(s) required for the propagation of feature annotation.</text>
</comment>
<keyword evidence="8 12" id="KW-0067">ATP-binding</keyword>
<keyword evidence="6 12" id="KW-0547">Nucleotide-binding</keyword>
<dbReference type="InterPro" id="IPR010073">
    <property type="entry name" value="PurL_large"/>
</dbReference>
<dbReference type="Gene3D" id="3.90.650.10">
    <property type="entry name" value="PurM-like C-terminal domain"/>
    <property type="match status" value="2"/>
</dbReference>
<feature type="binding site" evidence="12">
    <location>
        <begin position="316"/>
        <end position="327"/>
    </location>
    <ligand>
        <name>ATP</name>
        <dbReference type="ChEBI" id="CHEBI:30616"/>
    </ligand>
</feature>
<feature type="domain" description="Phosphoribosylformylglycinamidine synthase linker" evidence="14">
    <location>
        <begin position="177"/>
        <end position="226"/>
    </location>
</feature>
<dbReference type="CDD" id="cd02203">
    <property type="entry name" value="PurL_repeat1"/>
    <property type="match status" value="1"/>
</dbReference>
<evidence type="ECO:0000259" key="16">
    <source>
        <dbReference type="Pfam" id="PF22689"/>
    </source>
</evidence>
<keyword evidence="7 12" id="KW-0658">Purine biosynthesis</keyword>
<dbReference type="SUPFAM" id="SSF52317">
    <property type="entry name" value="Class I glutamine amidotransferase-like"/>
    <property type="match status" value="1"/>
</dbReference>
<keyword evidence="10 12" id="KW-0315">Glutamine amidotransferase</keyword>
<dbReference type="PROSITE" id="PS51273">
    <property type="entry name" value="GATASE_TYPE_1"/>
    <property type="match status" value="1"/>
</dbReference>
<dbReference type="Gene3D" id="3.40.50.880">
    <property type="match status" value="1"/>
</dbReference>
<name>A0A3S7J9S7_9PROT</name>
<dbReference type="CDD" id="cd02204">
    <property type="entry name" value="PurL_repeat2"/>
    <property type="match status" value="1"/>
</dbReference>
<dbReference type="FunFam" id="3.90.650.10:FF:000024">
    <property type="entry name" value="Phosphoribosylformylglycinamidine synthase"/>
    <property type="match status" value="1"/>
</dbReference>
<evidence type="ECO:0000256" key="7">
    <source>
        <dbReference type="ARBA" id="ARBA00022755"/>
    </source>
</evidence>
<dbReference type="HAMAP" id="MF_00419">
    <property type="entry name" value="PurL_1"/>
    <property type="match status" value="1"/>
</dbReference>
<evidence type="ECO:0000259" key="15">
    <source>
        <dbReference type="Pfam" id="PF18076"/>
    </source>
</evidence>
<comment type="pathway">
    <text evidence="1 12">Purine metabolism; IMP biosynthesis via de novo pathway; 5-amino-1-(5-phospho-D-ribosyl)imidazole from N(2)-formyl-N(1)-(5-phospho-D-ribosyl)glycinamide: step 1/2.</text>
</comment>
<dbReference type="NCBIfam" id="NF003672">
    <property type="entry name" value="PRK05297.1"/>
    <property type="match status" value="1"/>
</dbReference>
<evidence type="ECO:0000313" key="17">
    <source>
        <dbReference type="EMBL" id="AWD32414.1"/>
    </source>
</evidence>